<dbReference type="EMBL" id="KI287241">
    <property type="protein sequence ID" value="ESA10307.1"/>
    <property type="molecule type" value="Genomic_DNA"/>
</dbReference>
<proteinExistence type="predicted"/>
<accession>U9TS88</accession>
<protein>
    <submittedName>
        <fullName evidence="1">Uncharacterized protein</fullName>
    </submittedName>
</protein>
<gene>
    <name evidence="1" type="ORF">GLOINDRAFT_29594</name>
</gene>
<evidence type="ECO:0000313" key="1">
    <source>
        <dbReference type="EMBL" id="ESA10307.1"/>
    </source>
</evidence>
<sequence length="64" mass="7490">MGNLHCNLNAWSNVNRNGDRYPNIGIPENNFEVEYYEVVLLALSRLFWVIRLIKFAKSETCTKN</sequence>
<name>U9TS88_RHIID</name>
<organism evidence="1">
    <name type="scientific">Rhizophagus irregularis (strain DAOM 181602 / DAOM 197198 / MUCL 43194)</name>
    <name type="common">Arbuscular mycorrhizal fungus</name>
    <name type="synonym">Glomus intraradices</name>
    <dbReference type="NCBI Taxonomy" id="747089"/>
    <lineage>
        <taxon>Eukaryota</taxon>
        <taxon>Fungi</taxon>
        <taxon>Fungi incertae sedis</taxon>
        <taxon>Mucoromycota</taxon>
        <taxon>Glomeromycotina</taxon>
        <taxon>Glomeromycetes</taxon>
        <taxon>Glomerales</taxon>
        <taxon>Glomeraceae</taxon>
        <taxon>Rhizophagus</taxon>
    </lineage>
</organism>
<reference evidence="1" key="1">
    <citation type="submission" date="2013-07" db="EMBL/GenBank/DDBJ databases">
        <title>The genome of an arbuscular mycorrhizal fungus provides insights into the evolution of the oldest plant symbiosis.</title>
        <authorList>
            <consortium name="DOE Joint Genome Institute"/>
            <person name="Tisserant E."/>
            <person name="Malbreil M."/>
            <person name="Kuo A."/>
            <person name="Kohler A."/>
            <person name="Symeonidi A."/>
            <person name="Balestrini R."/>
            <person name="Charron P."/>
            <person name="Duensing N."/>
            <person name="Frei-dit-Frey N."/>
            <person name="Gianinazzi-Pearson V."/>
            <person name="Gilbert B."/>
            <person name="Handa Y."/>
            <person name="Hijri M."/>
            <person name="Kaul R."/>
            <person name="Kawaguchi M."/>
            <person name="Krajinski F."/>
            <person name="Lammers P."/>
            <person name="Lapierre D."/>
            <person name="Masclaux F.G."/>
            <person name="Murat C."/>
            <person name="Morin E."/>
            <person name="Ndikumana S."/>
            <person name="Pagni M."/>
            <person name="Petitpierre D."/>
            <person name="Requena N."/>
            <person name="Rosikiewicz P."/>
            <person name="Riley R."/>
            <person name="Saito K."/>
            <person name="San Clemente H."/>
            <person name="Shapiro H."/>
            <person name="van Tuinen D."/>
            <person name="Becard G."/>
            <person name="Bonfante P."/>
            <person name="Paszkowski U."/>
            <person name="Shachar-Hill Y."/>
            <person name="Young J.P."/>
            <person name="Sanders I.R."/>
            <person name="Henrissat B."/>
            <person name="Rensing S.A."/>
            <person name="Grigoriev I.V."/>
            <person name="Corradi N."/>
            <person name="Roux C."/>
            <person name="Martin F."/>
        </authorList>
    </citation>
    <scope>NUCLEOTIDE SEQUENCE</scope>
    <source>
        <strain evidence="1">DAOM 197198</strain>
    </source>
</reference>
<dbReference type="HOGENOM" id="CLU_2868744_0_0_1"/>
<dbReference type="AlphaFoldDB" id="U9TS88"/>